<dbReference type="EMBL" id="KZ825054">
    <property type="protein sequence ID" value="RAH63409.1"/>
    <property type="molecule type" value="Genomic_DNA"/>
</dbReference>
<dbReference type="Gene3D" id="3.40.50.300">
    <property type="entry name" value="P-loop containing nucleotide triphosphate hydrolases"/>
    <property type="match status" value="1"/>
</dbReference>
<evidence type="ECO:0000256" key="3">
    <source>
        <dbReference type="SAM" id="MobiDB-lite"/>
    </source>
</evidence>
<dbReference type="PANTHER" id="PTHR10039:SF14">
    <property type="entry name" value="NACHT DOMAIN-CONTAINING PROTEIN"/>
    <property type="match status" value="1"/>
</dbReference>
<dbReference type="Proteomes" id="UP000249526">
    <property type="component" value="Unassembled WGS sequence"/>
</dbReference>
<feature type="domain" description="GPI inositol-deacylase winged helix" evidence="4">
    <location>
        <begin position="532"/>
        <end position="610"/>
    </location>
</feature>
<evidence type="ECO:0000259" key="4">
    <source>
        <dbReference type="Pfam" id="PF22939"/>
    </source>
</evidence>
<dbReference type="GeneID" id="37166548"/>
<evidence type="ECO:0000256" key="1">
    <source>
        <dbReference type="ARBA" id="ARBA00022737"/>
    </source>
</evidence>
<evidence type="ECO:0008006" key="9">
    <source>
        <dbReference type="Google" id="ProtNLM"/>
    </source>
</evidence>
<dbReference type="Pfam" id="PF24809">
    <property type="entry name" value="DUF7708"/>
    <property type="match status" value="1"/>
</dbReference>
<evidence type="ECO:0000259" key="6">
    <source>
        <dbReference type="Pfam" id="PF24883"/>
    </source>
</evidence>
<feature type="compositionally biased region" description="Polar residues" evidence="3">
    <location>
        <begin position="916"/>
        <end position="926"/>
    </location>
</feature>
<evidence type="ECO:0000313" key="8">
    <source>
        <dbReference type="Proteomes" id="UP000249526"/>
    </source>
</evidence>
<dbReference type="InterPro" id="IPR054471">
    <property type="entry name" value="GPIID_WHD"/>
</dbReference>
<dbReference type="Pfam" id="PF22939">
    <property type="entry name" value="WHD_GPIID"/>
    <property type="match status" value="1"/>
</dbReference>
<feature type="compositionally biased region" description="Polar residues" evidence="3">
    <location>
        <begin position="892"/>
        <end position="902"/>
    </location>
</feature>
<keyword evidence="2" id="KW-0175">Coiled coil</keyword>
<feature type="domain" description="Nephrocystin 3-like N-terminal" evidence="6">
    <location>
        <begin position="255"/>
        <end position="407"/>
    </location>
</feature>
<proteinExistence type="predicted"/>
<feature type="region of interest" description="Disordered" evidence="3">
    <location>
        <begin position="890"/>
        <end position="929"/>
    </location>
</feature>
<sequence length="1134" mass="130947">MATEKITSFQLALDSFKSQSGPILVREFEMTSLAALKRSIVKIERKQATERRLQNMRRLSKFVDIMERHGEVIETLLNTTNLLGFVWGPMKFLLQVASSVSEAFNELLDTYKVIGESLELLESCNGLIDGNPLVQRAVESMFHDILEFHKTAVAYFRKPMWKQVFQATWSTYKAKFGPVVDSLKRHRQVFGDRLTFAQLEEIRVEGVRSADALKKLRKDETMRQLREIQCWLNSADVASDQESFRSVRSCNTQAGTWILRHKIYCAWKERIAQSMLWVNGIPGAGIVLMKTILTSIMVEDCLKCYQSTIWFYFRSGDSQRSSFLSFAASIIAQLLDKNSDLIPYVFEEMCRKGKRAFSSEPIAKELLEVMMRNSGQVCIILDGLDECSKIERKKILQWIRLMSEHSQNRDSSESTICILVSQRDAITSKALRDIPSLEITSKDTRDDIYTYIRSRGSEVQKKFQLGDEITKAMVELVMEKAGGMFLLAKLVMNNLYCQVSPGDLYKELNTKEIPTQLDQAYERILNNILEEQASRNHAFQLLGWLVCAKRRLQWREIQGAVSIDLEAEDVDFEGRQWILDSRDLCDSLVEVKTDGSLELVHATAKLFLIRTNFIDVRQVELRMASLCVGYLALPGFETFLPDESVADLISAGYYTFLDYAVCFWSSHLQEGLKRTIDRQDAMMLNEVLSKFLESHYRHPAKEIKIPSSAFEIKRRIEEHGPWSTSEKFLNAFASTQNQISCLTRDAATNECLDIPDVITRIRKILEKTTSENTTNGRTDSRVLYSFYGHRLYECPRMSCEFFHQGFETVQQRESHLGKHDRAFECSFPQCYRATIGFSSKRQLEKHVADTHEQKAREMHSFPSKRTRIALLCRFCKEEFQDTRAYRMHDCTRSSPKRPQNVKTTDKPLIPGVEATTGESKPTNSRWQDPGLLTIDEIDNMPHLGNQEKIAHKGLVRNLWKILNDGNRPSAEHEMAHTRMTLLSQRLRDAQQAYQEPQLALQQQEQTHDTQVEQQAEWVPWNKVQHFSQLLSSIQERVLGLTFYAPPDIADELIENWEEAQAQLSEFDEEIERRQSQGDMAREEIQGYVDRRRAIARIFEEGQEFVQRFTEEQETFKALWRKKVGSGEIVFIPSA</sequence>
<dbReference type="PANTHER" id="PTHR10039">
    <property type="entry name" value="AMELOGENIN"/>
    <property type="match status" value="1"/>
</dbReference>
<dbReference type="InterPro" id="IPR056125">
    <property type="entry name" value="DUF7708"/>
</dbReference>
<dbReference type="AlphaFoldDB" id="A0A8G1VRT4"/>
<keyword evidence="8" id="KW-1185">Reference proteome</keyword>
<feature type="domain" description="DUF7708" evidence="5">
    <location>
        <begin position="59"/>
        <end position="186"/>
    </location>
</feature>
<reference evidence="7 8" key="1">
    <citation type="submission" date="2018-02" db="EMBL/GenBank/DDBJ databases">
        <title>The genomes of Aspergillus section Nigri reveals drivers in fungal speciation.</title>
        <authorList>
            <consortium name="DOE Joint Genome Institute"/>
            <person name="Vesth T.C."/>
            <person name="Nybo J."/>
            <person name="Theobald S."/>
            <person name="Brandl J."/>
            <person name="Frisvad J.C."/>
            <person name="Nielsen K.F."/>
            <person name="Lyhne E.K."/>
            <person name="Kogle M.E."/>
            <person name="Kuo A."/>
            <person name="Riley R."/>
            <person name="Clum A."/>
            <person name="Nolan M."/>
            <person name="Lipzen A."/>
            <person name="Salamov A."/>
            <person name="Henrissat B."/>
            <person name="Wiebenga A."/>
            <person name="De vries R.P."/>
            <person name="Grigoriev I.V."/>
            <person name="Mortensen U.H."/>
            <person name="Andersen M.R."/>
            <person name="Baker S.E."/>
        </authorList>
    </citation>
    <scope>NUCLEOTIDE SEQUENCE [LARGE SCALE GENOMIC DNA]</scope>
    <source>
        <strain evidence="7 8">CBS 112811</strain>
    </source>
</reference>
<dbReference type="RefSeq" id="XP_025521331.1">
    <property type="nucleotide sequence ID" value="XM_025663146.1"/>
</dbReference>
<feature type="coiled-coil region" evidence="2">
    <location>
        <begin position="1049"/>
        <end position="1076"/>
    </location>
</feature>
<dbReference type="Pfam" id="PF24883">
    <property type="entry name" value="NPHP3_N"/>
    <property type="match status" value="1"/>
</dbReference>
<gene>
    <name evidence="7" type="ORF">BO85DRAFT_483257</name>
</gene>
<evidence type="ECO:0000313" key="7">
    <source>
        <dbReference type="EMBL" id="RAH63409.1"/>
    </source>
</evidence>
<name>A0A8G1VRT4_9EURO</name>
<dbReference type="InterPro" id="IPR056884">
    <property type="entry name" value="NPHP3-like_N"/>
</dbReference>
<evidence type="ECO:0000259" key="5">
    <source>
        <dbReference type="Pfam" id="PF24809"/>
    </source>
</evidence>
<keyword evidence="1" id="KW-0677">Repeat</keyword>
<dbReference type="InterPro" id="IPR027417">
    <property type="entry name" value="P-loop_NTPase"/>
</dbReference>
<accession>A0A8G1VRT4</accession>
<protein>
    <recommendedName>
        <fullName evidence="9">C2H2-type domain-containing protein</fullName>
    </recommendedName>
</protein>
<organism evidence="7 8">
    <name type="scientific">Aspergillus piperis CBS 112811</name>
    <dbReference type="NCBI Taxonomy" id="1448313"/>
    <lineage>
        <taxon>Eukaryota</taxon>
        <taxon>Fungi</taxon>
        <taxon>Dikarya</taxon>
        <taxon>Ascomycota</taxon>
        <taxon>Pezizomycotina</taxon>
        <taxon>Eurotiomycetes</taxon>
        <taxon>Eurotiomycetidae</taxon>
        <taxon>Eurotiales</taxon>
        <taxon>Aspergillaceae</taxon>
        <taxon>Aspergillus</taxon>
        <taxon>Aspergillus subgen. Circumdati</taxon>
    </lineage>
</organism>
<evidence type="ECO:0000256" key="2">
    <source>
        <dbReference type="SAM" id="Coils"/>
    </source>
</evidence>